<protein>
    <submittedName>
        <fullName evidence="1">Uncharacterized protein</fullName>
    </submittedName>
</protein>
<accession>A0ABQ7E7M9</accession>
<evidence type="ECO:0000313" key="2">
    <source>
        <dbReference type="Proteomes" id="UP000266723"/>
    </source>
</evidence>
<keyword evidence="2" id="KW-1185">Reference proteome</keyword>
<sequence>MDQVAGIRQVTSICAQPYFLVVYARGKLERGEEVKFLADEISRGEGADSVCKPEDEMKAMVSRLVSKDYDPFHFAHKSMNMEISAPGRGRIILNL</sequence>
<name>A0ABQ7E7M9_BRACR</name>
<organism evidence="1 2">
    <name type="scientific">Brassica cretica</name>
    <name type="common">Mustard</name>
    <dbReference type="NCBI Taxonomy" id="69181"/>
    <lineage>
        <taxon>Eukaryota</taxon>
        <taxon>Viridiplantae</taxon>
        <taxon>Streptophyta</taxon>
        <taxon>Embryophyta</taxon>
        <taxon>Tracheophyta</taxon>
        <taxon>Spermatophyta</taxon>
        <taxon>Magnoliopsida</taxon>
        <taxon>eudicotyledons</taxon>
        <taxon>Gunneridae</taxon>
        <taxon>Pentapetalae</taxon>
        <taxon>rosids</taxon>
        <taxon>malvids</taxon>
        <taxon>Brassicales</taxon>
        <taxon>Brassicaceae</taxon>
        <taxon>Brassiceae</taxon>
        <taxon>Brassica</taxon>
    </lineage>
</organism>
<reference evidence="1 2" key="1">
    <citation type="journal article" date="2020" name="BMC Genomics">
        <title>Intraspecific diversification of the crop wild relative Brassica cretica Lam. using demographic model selection.</title>
        <authorList>
            <person name="Kioukis A."/>
            <person name="Michalopoulou V.A."/>
            <person name="Briers L."/>
            <person name="Pirintsos S."/>
            <person name="Studholme D.J."/>
            <person name="Pavlidis P."/>
            <person name="Sarris P.F."/>
        </authorList>
    </citation>
    <scope>NUCLEOTIDE SEQUENCE [LARGE SCALE GENOMIC DNA]</scope>
    <source>
        <strain evidence="2">cv. PFS-1207/04</strain>
    </source>
</reference>
<proteinExistence type="predicted"/>
<dbReference type="Proteomes" id="UP000266723">
    <property type="component" value="Unassembled WGS sequence"/>
</dbReference>
<gene>
    <name evidence="1" type="ORF">DY000_02026817</name>
</gene>
<dbReference type="EMBL" id="QGKV02000299">
    <property type="protein sequence ID" value="KAF3592691.1"/>
    <property type="molecule type" value="Genomic_DNA"/>
</dbReference>
<evidence type="ECO:0000313" key="1">
    <source>
        <dbReference type="EMBL" id="KAF3592691.1"/>
    </source>
</evidence>
<comment type="caution">
    <text evidence="1">The sequence shown here is derived from an EMBL/GenBank/DDBJ whole genome shotgun (WGS) entry which is preliminary data.</text>
</comment>